<dbReference type="KEGG" id="cdet:87942280"/>
<proteinExistence type="predicted"/>
<dbReference type="SMART" id="SM00317">
    <property type="entry name" value="SET"/>
    <property type="match status" value="1"/>
</dbReference>
<dbReference type="EMBL" id="CP137307">
    <property type="protein sequence ID" value="WQF80763.1"/>
    <property type="molecule type" value="Genomic_DNA"/>
</dbReference>
<dbReference type="GeneID" id="87942280"/>
<name>A0AAX4IBL5_9PEZI</name>
<dbReference type="SUPFAM" id="SSF82199">
    <property type="entry name" value="SET domain"/>
    <property type="match status" value="1"/>
</dbReference>
<dbReference type="InterPro" id="IPR046341">
    <property type="entry name" value="SET_dom_sf"/>
</dbReference>
<evidence type="ECO:0000259" key="2">
    <source>
        <dbReference type="PROSITE" id="PS50280"/>
    </source>
</evidence>
<dbReference type="Proteomes" id="UP001322277">
    <property type="component" value="Chromosome 3"/>
</dbReference>
<dbReference type="Gene3D" id="2.170.270.10">
    <property type="entry name" value="SET domain"/>
    <property type="match status" value="1"/>
</dbReference>
<keyword evidence="4" id="KW-1185">Reference proteome</keyword>
<dbReference type="PROSITE" id="PS50280">
    <property type="entry name" value="SET"/>
    <property type="match status" value="1"/>
</dbReference>
<feature type="domain" description="SET" evidence="2">
    <location>
        <begin position="124"/>
        <end position="290"/>
    </location>
</feature>
<dbReference type="Pfam" id="PF00856">
    <property type="entry name" value="SET"/>
    <property type="match status" value="1"/>
</dbReference>
<organism evidence="3 4">
    <name type="scientific">Colletotrichum destructivum</name>
    <dbReference type="NCBI Taxonomy" id="34406"/>
    <lineage>
        <taxon>Eukaryota</taxon>
        <taxon>Fungi</taxon>
        <taxon>Dikarya</taxon>
        <taxon>Ascomycota</taxon>
        <taxon>Pezizomycotina</taxon>
        <taxon>Sordariomycetes</taxon>
        <taxon>Hypocreomycetidae</taxon>
        <taxon>Glomerellales</taxon>
        <taxon>Glomerellaceae</taxon>
        <taxon>Colletotrichum</taxon>
        <taxon>Colletotrichum destructivum species complex</taxon>
    </lineage>
</organism>
<sequence>MHYGNVLVLVAVIYTVQVFCSDPSILHMPNGGQDAQKLVASKDGTGLCYPRGQLGFDLHTLQQHNRSADQQSACVWSDSRKQHYCVFADPQFDYGKGITMITTAERARHIFKSNASVANRTSSARVSLFRTNASGRKGRGICSNSHIPAGSLITQESPILFLDANWMENTMSEEDLDTLQALAIEKLPEITRQAVHELYGGPDTDSLKEKIWTNGYGVSGGPTKNWPGLNDEMDSGMIAVHANISLTERQKINHSCRPNAAPQWNWDILAHKLYAVRDIAPGEEITMPYFDTIKTFQERQHHCKASQFADLSDDRINEIVLLEQSLENRQIAPAEPTAMAELLVSLYKQEGLDSFISKAYAIAAREWNGAGYEYQARSWAYQSVKAGLIAGSVGLKQGDLEDMEALLDGARKHWSWRYRVHQ</sequence>
<protein>
    <submittedName>
        <fullName evidence="3">SET domain-containing protein</fullName>
    </submittedName>
</protein>
<dbReference type="RefSeq" id="XP_062777987.1">
    <property type="nucleotide sequence ID" value="XM_062921936.1"/>
</dbReference>
<gene>
    <name evidence="3" type="ORF">CDEST_05777</name>
</gene>
<dbReference type="InterPro" id="IPR053185">
    <property type="entry name" value="SET_domain_protein"/>
</dbReference>
<reference evidence="4" key="1">
    <citation type="journal article" date="2023" name="bioRxiv">
        <title>Complete genome of the Medicago anthracnose fungus, Colletotrichum destructivum, reveals a mini-chromosome-like region within a core chromosome.</title>
        <authorList>
            <person name="Lapalu N."/>
            <person name="Simon A."/>
            <person name="Lu A."/>
            <person name="Plaumann P.-L."/>
            <person name="Amselem J."/>
            <person name="Pigne S."/>
            <person name="Auger A."/>
            <person name="Koch C."/>
            <person name="Dallery J.-F."/>
            <person name="O'Connell R.J."/>
        </authorList>
    </citation>
    <scope>NUCLEOTIDE SEQUENCE [LARGE SCALE GENOMIC DNA]</scope>
    <source>
        <strain evidence="4">CBS 520.97</strain>
    </source>
</reference>
<dbReference type="PANTHER" id="PTHR47332:SF6">
    <property type="entry name" value="SET DOMAIN-CONTAINING PROTEIN"/>
    <property type="match status" value="1"/>
</dbReference>
<accession>A0AAX4IBL5</accession>
<evidence type="ECO:0000256" key="1">
    <source>
        <dbReference type="SAM" id="SignalP"/>
    </source>
</evidence>
<evidence type="ECO:0000313" key="4">
    <source>
        <dbReference type="Proteomes" id="UP001322277"/>
    </source>
</evidence>
<dbReference type="PANTHER" id="PTHR47332">
    <property type="entry name" value="SET DOMAIN-CONTAINING PROTEIN 5"/>
    <property type="match status" value="1"/>
</dbReference>
<feature type="signal peptide" evidence="1">
    <location>
        <begin position="1"/>
        <end position="20"/>
    </location>
</feature>
<dbReference type="AlphaFoldDB" id="A0AAX4IBL5"/>
<evidence type="ECO:0000313" key="3">
    <source>
        <dbReference type="EMBL" id="WQF80763.1"/>
    </source>
</evidence>
<dbReference type="InterPro" id="IPR001214">
    <property type="entry name" value="SET_dom"/>
</dbReference>
<feature type="chain" id="PRO_5043365692" evidence="1">
    <location>
        <begin position="21"/>
        <end position="422"/>
    </location>
</feature>
<keyword evidence="1" id="KW-0732">Signal</keyword>
<dbReference type="CDD" id="cd20071">
    <property type="entry name" value="SET_SMYD"/>
    <property type="match status" value="1"/>
</dbReference>